<accession>A0A0Q3I4Y8</accession>
<dbReference type="Proteomes" id="UP000051562">
    <property type="component" value="Unassembled WGS sequence"/>
</dbReference>
<dbReference type="PANTHER" id="PTHR43014">
    <property type="entry name" value="MERCURIC REDUCTASE"/>
    <property type="match status" value="1"/>
</dbReference>
<dbReference type="Gene3D" id="3.50.50.60">
    <property type="entry name" value="FAD/NAD(P)-binding domain"/>
    <property type="match status" value="2"/>
</dbReference>
<dbReference type="InterPro" id="IPR023753">
    <property type="entry name" value="FAD/NAD-binding_dom"/>
</dbReference>
<keyword evidence="8" id="KW-1185">Reference proteome</keyword>
<dbReference type="SUPFAM" id="SSF51905">
    <property type="entry name" value="FAD/NAD(P)-binding domain"/>
    <property type="match status" value="1"/>
</dbReference>
<reference evidence="7 8" key="1">
    <citation type="submission" date="2015-10" db="EMBL/GenBank/DDBJ databases">
        <title>Draft genome of Bosea thiooxidans.</title>
        <authorList>
            <person name="Wang X."/>
        </authorList>
    </citation>
    <scope>NUCLEOTIDE SEQUENCE [LARGE SCALE GENOMIC DNA]</scope>
    <source>
        <strain evidence="7 8">CGMCC 9174</strain>
    </source>
</reference>
<keyword evidence="4" id="KW-0274">FAD</keyword>
<dbReference type="PRINTS" id="PR00411">
    <property type="entry name" value="PNDRDTASEI"/>
</dbReference>
<dbReference type="GO" id="GO:0050660">
    <property type="term" value="F:flavin adenine dinucleotide binding"/>
    <property type="evidence" value="ECO:0007669"/>
    <property type="project" value="TreeGrafter"/>
</dbReference>
<dbReference type="InterPro" id="IPR001100">
    <property type="entry name" value="Pyr_nuc-diS_OxRdtase"/>
</dbReference>
<name>A0A0Q3I4Y8_9HYPH</name>
<comment type="cofactor">
    <cofactor evidence="1">
        <name>FAD</name>
        <dbReference type="ChEBI" id="CHEBI:57692"/>
    </cofactor>
</comment>
<dbReference type="Pfam" id="PF02852">
    <property type="entry name" value="Pyr_redox_dim"/>
    <property type="match status" value="1"/>
</dbReference>
<dbReference type="Gene3D" id="3.30.390.30">
    <property type="match status" value="1"/>
</dbReference>
<dbReference type="InterPro" id="IPR016156">
    <property type="entry name" value="FAD/NAD-linked_Rdtase_dimer_sf"/>
</dbReference>
<dbReference type="PIRSF" id="PIRSF000350">
    <property type="entry name" value="Mercury_reductase_MerA"/>
    <property type="match status" value="1"/>
</dbReference>
<comment type="similarity">
    <text evidence="2">Belongs to the class-I pyridine nucleotide-disulfide oxidoreductase family.</text>
</comment>
<gene>
    <name evidence="7" type="ORF">ARD30_16205</name>
</gene>
<keyword evidence="3" id="KW-0285">Flavoprotein</keyword>
<dbReference type="SUPFAM" id="SSF55424">
    <property type="entry name" value="FAD/NAD-linked reductases, dimerisation (C-terminal) domain"/>
    <property type="match status" value="1"/>
</dbReference>
<comment type="caution">
    <text evidence="7">The sequence shown here is derived from an EMBL/GenBank/DDBJ whole genome shotgun (WGS) entry which is preliminary data.</text>
</comment>
<evidence type="ECO:0000313" key="8">
    <source>
        <dbReference type="Proteomes" id="UP000051562"/>
    </source>
</evidence>
<dbReference type="PANTHER" id="PTHR43014:SF2">
    <property type="entry name" value="MERCURIC REDUCTASE"/>
    <property type="match status" value="1"/>
</dbReference>
<evidence type="ECO:0000259" key="6">
    <source>
        <dbReference type="Pfam" id="PF07992"/>
    </source>
</evidence>
<evidence type="ECO:0000256" key="4">
    <source>
        <dbReference type="ARBA" id="ARBA00022827"/>
    </source>
</evidence>
<dbReference type="STRING" id="53254.SAMN05660750_01971"/>
<feature type="domain" description="Pyridine nucleotide-disulphide oxidoreductase dimerisation" evidence="5">
    <location>
        <begin position="351"/>
        <end position="454"/>
    </location>
</feature>
<dbReference type="InterPro" id="IPR004099">
    <property type="entry name" value="Pyr_nucl-diS_OxRdtase_dimer"/>
</dbReference>
<dbReference type="PRINTS" id="PR00368">
    <property type="entry name" value="FADPNR"/>
</dbReference>
<evidence type="ECO:0000256" key="2">
    <source>
        <dbReference type="ARBA" id="ARBA00007532"/>
    </source>
</evidence>
<evidence type="ECO:0000256" key="1">
    <source>
        <dbReference type="ARBA" id="ARBA00001974"/>
    </source>
</evidence>
<dbReference type="Pfam" id="PF07992">
    <property type="entry name" value="Pyr_redox_2"/>
    <property type="match status" value="1"/>
</dbReference>
<protein>
    <recommendedName>
        <fullName evidence="9">Pyruvate/2-oxoglutarate dehydrogenase complex, dihydrolipoamide dehydrogenase (E3) component</fullName>
    </recommendedName>
</protein>
<evidence type="ECO:0000259" key="5">
    <source>
        <dbReference type="Pfam" id="PF02852"/>
    </source>
</evidence>
<dbReference type="AlphaFoldDB" id="A0A0Q3I4Y8"/>
<organism evidence="7 8">
    <name type="scientific">Bosea thiooxidans</name>
    <dbReference type="NCBI Taxonomy" id="53254"/>
    <lineage>
        <taxon>Bacteria</taxon>
        <taxon>Pseudomonadati</taxon>
        <taxon>Pseudomonadota</taxon>
        <taxon>Alphaproteobacteria</taxon>
        <taxon>Hyphomicrobiales</taxon>
        <taxon>Boseaceae</taxon>
        <taxon>Bosea</taxon>
    </lineage>
</organism>
<proteinExistence type="inferred from homology"/>
<dbReference type="GO" id="GO:0003955">
    <property type="term" value="F:NAD(P)H dehydrogenase (quinone) activity"/>
    <property type="evidence" value="ECO:0007669"/>
    <property type="project" value="TreeGrafter"/>
</dbReference>
<evidence type="ECO:0008006" key="9">
    <source>
        <dbReference type="Google" id="ProtNLM"/>
    </source>
</evidence>
<evidence type="ECO:0000256" key="3">
    <source>
        <dbReference type="ARBA" id="ARBA00022630"/>
    </source>
</evidence>
<sequence length="483" mass="50099">MSDGTAKAAKPAALTPDICVVGAGAGGIALATAAAAFGVSVVLVEKDRLGGGSGPLATRALVEAAAAAQAMRASGRLGLTAEAPQTSPAQLRDHIQRTLTADTANHSEERLAALGIRIIRGEARFASRSTIMVENQPIKARRFVIATGARPRPPALPGLATVPCLDVDALSDLTRLPERPVVLGGNATAVALAQALHRLGGRATLVAPEKLLPEHDDEAATLVRRRLLREGLALHEGSEPIRAERSRAGLRLVISGPSGEVVIDGTHLLVSDVPQPEIAALDLELAGIRHDATGITVDKGLRTANRHVYAIGACAGGAAKAGADQAGDDHAGLVLRSILFRLPVRIEPTQVPRVAWCRPEIAAIGLAEDAARAKAGALQVLRWPFAEAAGARAAGEAEGFVKLFADRKGRILGVTIVADGAGELIAPWCVAAKAGMTLAEMADVVMPALSRADASRRAALSTHMASTTDPRLRRLIGFLRRFG</sequence>
<feature type="domain" description="FAD/NAD(P)-binding" evidence="6">
    <location>
        <begin position="17"/>
        <end position="317"/>
    </location>
</feature>
<evidence type="ECO:0000313" key="7">
    <source>
        <dbReference type="EMBL" id="KQK29991.1"/>
    </source>
</evidence>
<dbReference type="RefSeq" id="WP_055728791.1">
    <property type="nucleotide sequence ID" value="NZ_LMAR01000044.1"/>
</dbReference>
<dbReference type="EMBL" id="LMAR01000044">
    <property type="protein sequence ID" value="KQK29991.1"/>
    <property type="molecule type" value="Genomic_DNA"/>
</dbReference>
<dbReference type="InterPro" id="IPR036188">
    <property type="entry name" value="FAD/NAD-bd_sf"/>
</dbReference>